<dbReference type="Gene3D" id="3.40.190.10">
    <property type="entry name" value="Periplasmic binding protein-like II"/>
    <property type="match status" value="2"/>
</dbReference>
<protein>
    <recommendedName>
        <fullName evidence="4">Chorismate dehydratase</fullName>
        <ecNumber evidence="4">4.2.1.151</ecNumber>
    </recommendedName>
    <alternativeName>
        <fullName evidence="4">Menaquinone biosynthetic enzyme MqnA</fullName>
    </alternativeName>
</protein>
<sequence length="282" mass="31212">MEHVNLRMGRISYINASPVYYGLDHGLDHGLAPSWLTLVTDVPAALNRQIMDGSVDLSPISAAHYAMNHTSLLLLPDLSISCHGPVMSVLCASNLPLDELAGKTVMLTKESATAASFMKMIFAQRGVTPRYVTKDVGNIDQIPSDVDAVLVIGDAALTQPWDQRFAFCFDLGEIWHDMTQMPFVFAVWAVRKEVAARHPKTVTRALELLWASRKSGYDHLDAVIAAGQAKLGLPASLIGTYYQHLFCDMDAPKIQAMTRFFDILYRNKILTSPVDVTFFQPE</sequence>
<organism evidence="5 6">
    <name type="scientific">Desulfotignum balticum</name>
    <dbReference type="NCBI Taxonomy" id="115781"/>
    <lineage>
        <taxon>Bacteria</taxon>
        <taxon>Pseudomonadati</taxon>
        <taxon>Thermodesulfobacteriota</taxon>
        <taxon>Desulfobacteria</taxon>
        <taxon>Desulfobacterales</taxon>
        <taxon>Desulfobacteraceae</taxon>
        <taxon>Desulfotignum</taxon>
    </lineage>
</organism>
<dbReference type="EMBL" id="JACCQK010000520">
    <property type="protein sequence ID" value="MBG0779972.1"/>
    <property type="molecule type" value="Genomic_DNA"/>
</dbReference>
<evidence type="ECO:0000313" key="6">
    <source>
        <dbReference type="Proteomes" id="UP000706172"/>
    </source>
</evidence>
<dbReference type="PANTHER" id="PTHR37690">
    <property type="entry name" value="CHORISMATE DEHYDRATASE"/>
    <property type="match status" value="1"/>
</dbReference>
<dbReference type="AlphaFoldDB" id="A0A931GED3"/>
<dbReference type="PANTHER" id="PTHR37690:SF1">
    <property type="entry name" value="CHORISMATE DEHYDRATASE"/>
    <property type="match status" value="1"/>
</dbReference>
<evidence type="ECO:0000256" key="3">
    <source>
        <dbReference type="ARBA" id="ARBA00023239"/>
    </source>
</evidence>
<dbReference type="InterPro" id="IPR030868">
    <property type="entry name" value="MqnA"/>
</dbReference>
<dbReference type="GO" id="GO:0009234">
    <property type="term" value="P:menaquinone biosynthetic process"/>
    <property type="evidence" value="ECO:0007669"/>
    <property type="project" value="UniProtKB-UniRule"/>
</dbReference>
<dbReference type="CDD" id="cd13634">
    <property type="entry name" value="PBP2_Sco4506"/>
    <property type="match status" value="1"/>
</dbReference>
<keyword evidence="3 4" id="KW-0456">Lyase</keyword>
<dbReference type="Pfam" id="PF02621">
    <property type="entry name" value="VitK2_biosynth"/>
    <property type="match status" value="1"/>
</dbReference>
<dbReference type="InterPro" id="IPR003773">
    <property type="entry name" value="Menaquinone_biosynth"/>
</dbReference>
<accession>A0A931GED3</accession>
<comment type="caution">
    <text evidence="5">The sequence shown here is derived from an EMBL/GenBank/DDBJ whole genome shotgun (WGS) entry which is preliminary data.</text>
</comment>
<dbReference type="SUPFAM" id="SSF53850">
    <property type="entry name" value="Periplasmic binding protein-like II"/>
    <property type="match status" value="1"/>
</dbReference>
<reference evidence="5" key="1">
    <citation type="submission" date="2020-07" db="EMBL/GenBank/DDBJ databases">
        <title>Severe corrosion of carbon steel in oil field produced water can be linked to methanogenic archaea containing a special type of NiFe hydrogenase.</title>
        <authorList>
            <person name="Lahme S."/>
            <person name="Mand J."/>
            <person name="Longwell J."/>
            <person name="Smith R."/>
            <person name="Enning D."/>
        </authorList>
    </citation>
    <scope>NUCLEOTIDE SEQUENCE</scope>
    <source>
        <strain evidence="5">MIC098Bin6</strain>
    </source>
</reference>
<comment type="similarity">
    <text evidence="4">Belongs to the MqnA/MqnD family. MqnA subfamily.</text>
</comment>
<gene>
    <name evidence="4" type="primary">mqnA</name>
    <name evidence="5" type="ORF">H0S81_08610</name>
</gene>
<dbReference type="HAMAP" id="MF_00995">
    <property type="entry name" value="MqnA"/>
    <property type="match status" value="1"/>
</dbReference>
<evidence type="ECO:0000313" key="5">
    <source>
        <dbReference type="EMBL" id="MBG0779972.1"/>
    </source>
</evidence>
<dbReference type="GO" id="GO:0016836">
    <property type="term" value="F:hydro-lyase activity"/>
    <property type="evidence" value="ECO:0007669"/>
    <property type="project" value="UniProtKB-UniRule"/>
</dbReference>
<evidence type="ECO:0000256" key="2">
    <source>
        <dbReference type="ARBA" id="ARBA00022428"/>
    </source>
</evidence>
<evidence type="ECO:0000256" key="4">
    <source>
        <dbReference type="HAMAP-Rule" id="MF_00995"/>
    </source>
</evidence>
<comment type="catalytic activity">
    <reaction evidence="4">
        <text>chorismate = 3-[(1-carboxyvinyl)-oxy]benzoate + H2O</text>
        <dbReference type="Rhea" id="RHEA:40051"/>
        <dbReference type="ChEBI" id="CHEBI:15377"/>
        <dbReference type="ChEBI" id="CHEBI:29748"/>
        <dbReference type="ChEBI" id="CHEBI:76981"/>
        <dbReference type="EC" id="4.2.1.151"/>
    </reaction>
</comment>
<evidence type="ECO:0000256" key="1">
    <source>
        <dbReference type="ARBA" id="ARBA00004863"/>
    </source>
</evidence>
<keyword evidence="2 4" id="KW-0474">Menaquinone biosynthesis</keyword>
<comment type="function">
    <text evidence="4">Catalyzes the dehydration of chorismate into 3-[(1-carboxyvinyl)oxy]benzoate, a step in the biosynthesis of menaquinone (MK, vitamin K2).</text>
</comment>
<dbReference type="Proteomes" id="UP000706172">
    <property type="component" value="Unassembled WGS sequence"/>
</dbReference>
<proteinExistence type="inferred from homology"/>
<name>A0A931GED3_9BACT</name>
<comment type="pathway">
    <text evidence="1 4">Quinol/quinone metabolism; menaquinone biosynthesis.</text>
</comment>
<dbReference type="EC" id="4.2.1.151" evidence="4"/>